<keyword evidence="13" id="KW-1015">Disulfide bond</keyword>
<feature type="binding site" evidence="12">
    <location>
        <position position="110"/>
    </location>
    <ligand>
        <name>an alpha-D-glucoside</name>
        <dbReference type="ChEBI" id="CHEBI:22390"/>
    </ligand>
</feature>
<organism evidence="16 17">
    <name type="scientific">Geranomyces variabilis</name>
    <dbReference type="NCBI Taxonomy" id="109894"/>
    <lineage>
        <taxon>Eukaryota</taxon>
        <taxon>Fungi</taxon>
        <taxon>Fungi incertae sedis</taxon>
        <taxon>Chytridiomycota</taxon>
        <taxon>Chytridiomycota incertae sedis</taxon>
        <taxon>Chytridiomycetes</taxon>
        <taxon>Spizellomycetales</taxon>
        <taxon>Powellomycetaceae</taxon>
        <taxon>Geranomyces</taxon>
    </lineage>
</organism>
<evidence type="ECO:0000313" key="16">
    <source>
        <dbReference type="EMBL" id="KAJ3168108.1"/>
    </source>
</evidence>
<dbReference type="Gene3D" id="2.60.120.200">
    <property type="match status" value="1"/>
</dbReference>
<proteinExistence type="inferred from homology"/>
<dbReference type="GO" id="GO:0036503">
    <property type="term" value="P:ERAD pathway"/>
    <property type="evidence" value="ECO:0007669"/>
    <property type="project" value="TreeGrafter"/>
</dbReference>
<comment type="caution">
    <text evidence="16">The sequence shown here is derived from an EMBL/GenBank/DDBJ whole genome shotgun (WGS) entry which is preliminary data.</text>
</comment>
<dbReference type="Gene3D" id="2.10.250.10">
    <property type="entry name" value="Calreticulin/calnexin, P domain"/>
    <property type="match status" value="1"/>
</dbReference>
<keyword evidence="3" id="KW-0479">Metal-binding</keyword>
<dbReference type="SUPFAM" id="SSF63887">
    <property type="entry name" value="P-domain of calnexin/calreticulin"/>
    <property type="match status" value="1"/>
</dbReference>
<keyword evidence="7 11" id="KW-0256">Endoplasmic reticulum</keyword>
<dbReference type="InterPro" id="IPR009169">
    <property type="entry name" value="Calreticulin"/>
</dbReference>
<feature type="signal peptide" evidence="14">
    <location>
        <begin position="1"/>
        <end position="19"/>
    </location>
</feature>
<evidence type="ECO:0000313" key="17">
    <source>
        <dbReference type="Proteomes" id="UP001212152"/>
    </source>
</evidence>
<evidence type="ECO:0000256" key="15">
    <source>
        <dbReference type="SAM" id="MobiDB-lite"/>
    </source>
</evidence>
<keyword evidence="5" id="KW-0430">Lectin</keyword>
<comment type="similarity">
    <text evidence="2 11 14">Belongs to the calreticulin family.</text>
</comment>
<dbReference type="PIRSF" id="PIRSF002356">
    <property type="entry name" value="Calreticulin"/>
    <property type="match status" value="1"/>
</dbReference>
<keyword evidence="6" id="KW-0677">Repeat</keyword>
<dbReference type="InterPro" id="IPR009033">
    <property type="entry name" value="Calreticulin/calnexin_P_dom_sf"/>
</dbReference>
<dbReference type="FunFam" id="2.10.250.10:FF:000002">
    <property type="entry name" value="Calreticulin"/>
    <property type="match status" value="1"/>
</dbReference>
<evidence type="ECO:0000256" key="8">
    <source>
        <dbReference type="ARBA" id="ARBA00022833"/>
    </source>
</evidence>
<feature type="compositionally biased region" description="Acidic residues" evidence="15">
    <location>
        <begin position="220"/>
        <end position="248"/>
    </location>
</feature>
<keyword evidence="10 11" id="KW-0143">Chaperone</keyword>
<dbReference type="GO" id="GO:0005509">
    <property type="term" value="F:calcium ion binding"/>
    <property type="evidence" value="ECO:0007669"/>
    <property type="project" value="InterPro"/>
</dbReference>
<feature type="region of interest" description="Disordered" evidence="15">
    <location>
        <begin position="358"/>
        <end position="387"/>
    </location>
</feature>
<evidence type="ECO:0000256" key="4">
    <source>
        <dbReference type="ARBA" id="ARBA00022729"/>
    </source>
</evidence>
<dbReference type="PANTHER" id="PTHR11073:SF2">
    <property type="entry name" value="CALRETICULIN"/>
    <property type="match status" value="1"/>
</dbReference>
<evidence type="ECO:0000256" key="9">
    <source>
        <dbReference type="ARBA" id="ARBA00022837"/>
    </source>
</evidence>
<dbReference type="GO" id="GO:0051082">
    <property type="term" value="F:unfolded protein binding"/>
    <property type="evidence" value="ECO:0007669"/>
    <property type="project" value="InterPro"/>
</dbReference>
<dbReference type="PANTHER" id="PTHR11073">
    <property type="entry name" value="CALRETICULIN AND CALNEXIN"/>
    <property type="match status" value="1"/>
</dbReference>
<keyword evidence="9" id="KW-0106">Calcium</keyword>
<evidence type="ECO:0000256" key="6">
    <source>
        <dbReference type="ARBA" id="ARBA00022737"/>
    </source>
</evidence>
<sequence length="387" mass="44178">MRLTTALSLLLGVPGTLVAATTYFRETFDDDAWKTRWLQSSSRADYGKFAISTGTFFADPVASRAFQTQDDARNYAISAPFTKEFDSTNSTFVLQYSVKFERGSNCAGGYIKILPPGVDVARLNGETPYNIMFGPDICGPDQKVHFILNYDKENRMIQGEIPAPIDQLSHLYTLIIYPNQTYAILIDNEVDAEGSLFDDFDFFPPKTIPDPNASKPADWDDRETIDDETDEMPDDWEDEPEEIPDPEDPPPKYWNEDVDGEWFRTMVPNPLWKGEWTPRQIPNPKYKGAWVHPEIANPKYFYHQNVHAYKSAYVAFELWQVTAGSLFDDILVTDSVEEAHAMAAAFVARRVPEYKAKEKLDNEDRARVRREKEAKEKEKAAKGHSEL</sequence>
<evidence type="ECO:0000256" key="10">
    <source>
        <dbReference type="ARBA" id="ARBA00023186"/>
    </source>
</evidence>
<feature type="binding site" evidence="12">
    <location>
        <position position="129"/>
    </location>
    <ligand>
        <name>an alpha-D-glucoside</name>
        <dbReference type="ChEBI" id="CHEBI:22390"/>
    </ligand>
</feature>
<dbReference type="InterPro" id="IPR013320">
    <property type="entry name" value="ConA-like_dom_sf"/>
</dbReference>
<evidence type="ECO:0000256" key="14">
    <source>
        <dbReference type="RuleBase" id="RU362126"/>
    </source>
</evidence>
<dbReference type="InterPro" id="IPR001580">
    <property type="entry name" value="Calret/calnex"/>
</dbReference>
<feature type="binding site" evidence="12">
    <location>
        <position position="136"/>
    </location>
    <ligand>
        <name>an alpha-D-glucoside</name>
        <dbReference type="ChEBI" id="CHEBI:22390"/>
    </ligand>
</feature>
<dbReference type="InterPro" id="IPR018124">
    <property type="entry name" value="Calret/calnex_CS"/>
</dbReference>
<gene>
    <name evidence="16" type="ORF">HDU87_001223</name>
</gene>
<evidence type="ECO:0000256" key="11">
    <source>
        <dbReference type="PIRNR" id="PIRNR002356"/>
    </source>
</evidence>
<dbReference type="Pfam" id="PF00262">
    <property type="entry name" value="Calreticulin"/>
    <property type="match status" value="2"/>
</dbReference>
<dbReference type="AlphaFoldDB" id="A0AAD5TCH5"/>
<dbReference type="EMBL" id="JADGJQ010000125">
    <property type="protein sequence ID" value="KAJ3168108.1"/>
    <property type="molecule type" value="Genomic_DNA"/>
</dbReference>
<feature type="disulfide bond" evidence="13">
    <location>
        <begin position="106"/>
        <end position="138"/>
    </location>
</feature>
<dbReference type="PROSITE" id="PS00804">
    <property type="entry name" value="CALRETICULIN_2"/>
    <property type="match status" value="1"/>
</dbReference>
<evidence type="ECO:0000256" key="2">
    <source>
        <dbReference type="ARBA" id="ARBA00010983"/>
    </source>
</evidence>
<dbReference type="GO" id="GO:0006457">
    <property type="term" value="P:protein folding"/>
    <property type="evidence" value="ECO:0007669"/>
    <property type="project" value="InterPro"/>
</dbReference>
<evidence type="ECO:0000256" key="1">
    <source>
        <dbReference type="ARBA" id="ARBA00004319"/>
    </source>
</evidence>
<comment type="subcellular location">
    <subcellularLocation>
        <location evidence="1 11">Endoplasmic reticulum lumen</location>
    </subcellularLocation>
</comment>
<feature type="region of interest" description="Disordered" evidence="15">
    <location>
        <begin position="207"/>
        <end position="253"/>
    </location>
</feature>
<feature type="chain" id="PRO_5041767572" description="Calreticulin" evidence="14">
    <location>
        <begin position="20"/>
        <end position="387"/>
    </location>
</feature>
<keyword evidence="4 14" id="KW-0732">Signal</keyword>
<name>A0AAD5TCH5_9FUNG</name>
<reference evidence="16" key="1">
    <citation type="submission" date="2020-05" db="EMBL/GenBank/DDBJ databases">
        <title>Phylogenomic resolution of chytrid fungi.</title>
        <authorList>
            <person name="Stajich J.E."/>
            <person name="Amses K."/>
            <person name="Simmons R."/>
            <person name="Seto K."/>
            <person name="Myers J."/>
            <person name="Bonds A."/>
            <person name="Quandt C.A."/>
            <person name="Barry K."/>
            <person name="Liu P."/>
            <person name="Grigoriev I."/>
            <person name="Longcore J.E."/>
            <person name="James T.Y."/>
        </authorList>
    </citation>
    <scope>NUCLEOTIDE SEQUENCE</scope>
    <source>
        <strain evidence="16">JEL0379</strain>
    </source>
</reference>
<dbReference type="GO" id="GO:0005788">
    <property type="term" value="C:endoplasmic reticulum lumen"/>
    <property type="evidence" value="ECO:0007669"/>
    <property type="project" value="UniProtKB-SubCell"/>
</dbReference>
<dbReference type="Proteomes" id="UP001212152">
    <property type="component" value="Unassembled WGS sequence"/>
</dbReference>
<evidence type="ECO:0000256" key="7">
    <source>
        <dbReference type="ARBA" id="ARBA00022824"/>
    </source>
</evidence>
<dbReference type="GO" id="GO:0005789">
    <property type="term" value="C:endoplasmic reticulum membrane"/>
    <property type="evidence" value="ECO:0007669"/>
    <property type="project" value="TreeGrafter"/>
</dbReference>
<accession>A0AAD5TCH5</accession>
<feature type="binding site" evidence="12">
    <location>
        <position position="317"/>
    </location>
    <ligand>
        <name>an alpha-D-glucoside</name>
        <dbReference type="ChEBI" id="CHEBI:22390"/>
    </ligand>
</feature>
<dbReference type="PRINTS" id="PR00626">
    <property type="entry name" value="CALRETICULIN"/>
</dbReference>
<evidence type="ECO:0000256" key="5">
    <source>
        <dbReference type="ARBA" id="ARBA00022734"/>
    </source>
</evidence>
<keyword evidence="17" id="KW-1185">Reference proteome</keyword>
<evidence type="ECO:0000256" key="3">
    <source>
        <dbReference type="ARBA" id="ARBA00022723"/>
    </source>
</evidence>
<protein>
    <recommendedName>
        <fullName evidence="11">Calreticulin</fullName>
    </recommendedName>
</protein>
<dbReference type="GO" id="GO:0030246">
    <property type="term" value="F:carbohydrate binding"/>
    <property type="evidence" value="ECO:0007669"/>
    <property type="project" value="UniProtKB-KW"/>
</dbReference>
<dbReference type="SUPFAM" id="SSF49899">
    <property type="entry name" value="Concanavalin A-like lectins/glucanases"/>
    <property type="match status" value="1"/>
</dbReference>
<feature type="binding site" evidence="12">
    <location>
        <position position="112"/>
    </location>
    <ligand>
        <name>an alpha-D-glucoside</name>
        <dbReference type="ChEBI" id="CHEBI:22390"/>
    </ligand>
</feature>
<keyword evidence="8" id="KW-0862">Zinc</keyword>
<evidence type="ECO:0000256" key="13">
    <source>
        <dbReference type="PIRSR" id="PIRSR002356-3"/>
    </source>
</evidence>
<evidence type="ECO:0000256" key="12">
    <source>
        <dbReference type="PIRSR" id="PIRSR002356-1"/>
    </source>
</evidence>